<dbReference type="RefSeq" id="WP_087455954.1">
    <property type="nucleotide sequence ID" value="NZ_CP021434.1"/>
</dbReference>
<protein>
    <recommendedName>
        <fullName evidence="4">Secreted protein</fullName>
    </recommendedName>
</protein>
<reference evidence="3" key="1">
    <citation type="submission" date="2017-05" db="EMBL/GenBank/DDBJ databases">
        <authorList>
            <person name="Sung H."/>
        </authorList>
    </citation>
    <scope>NUCLEOTIDE SEQUENCE [LARGE SCALE GENOMIC DNA]</scope>
    <source>
        <strain evidence="3">AR23208</strain>
    </source>
</reference>
<keyword evidence="1" id="KW-0732">Signal</keyword>
<dbReference type="AlphaFoldDB" id="A0A1Y0IJ86"/>
<keyword evidence="3" id="KW-1185">Reference proteome</keyword>
<evidence type="ECO:0000313" key="2">
    <source>
        <dbReference type="EMBL" id="ARU60562.1"/>
    </source>
</evidence>
<feature type="signal peptide" evidence="1">
    <location>
        <begin position="1"/>
        <end position="20"/>
    </location>
</feature>
<accession>A0A1Y0IJ86</accession>
<evidence type="ECO:0000313" key="3">
    <source>
        <dbReference type="Proteomes" id="UP000195437"/>
    </source>
</evidence>
<proteinExistence type="predicted"/>
<sequence>MKKLIGIMFLSTVAMVTVLAAPQGNAGAWWTDFGPNIVAEGDEGTSTTTEDDGAVVVEIEEPVTNLWWTDHGPNH</sequence>
<dbReference type="Proteomes" id="UP000195437">
    <property type="component" value="Chromosome"/>
</dbReference>
<evidence type="ECO:0000256" key="1">
    <source>
        <dbReference type="SAM" id="SignalP"/>
    </source>
</evidence>
<dbReference type="EMBL" id="CP021434">
    <property type="protein sequence ID" value="ARU60562.1"/>
    <property type="molecule type" value="Genomic_DNA"/>
</dbReference>
<dbReference type="KEGG" id="tum:CBW65_05325"/>
<organism evidence="2 3">
    <name type="scientific">Tumebacillus avium</name>
    <dbReference type="NCBI Taxonomy" id="1903704"/>
    <lineage>
        <taxon>Bacteria</taxon>
        <taxon>Bacillati</taxon>
        <taxon>Bacillota</taxon>
        <taxon>Bacilli</taxon>
        <taxon>Bacillales</taxon>
        <taxon>Alicyclobacillaceae</taxon>
        <taxon>Tumebacillus</taxon>
    </lineage>
</organism>
<gene>
    <name evidence="2" type="ORF">CBW65_05325</name>
</gene>
<name>A0A1Y0IJ86_9BACL</name>
<feature type="chain" id="PRO_5013050261" description="Secreted protein" evidence="1">
    <location>
        <begin position="21"/>
        <end position="75"/>
    </location>
</feature>
<evidence type="ECO:0008006" key="4">
    <source>
        <dbReference type="Google" id="ProtNLM"/>
    </source>
</evidence>
<dbReference type="OrthoDB" id="2382247at2"/>